<evidence type="ECO:0000259" key="5">
    <source>
        <dbReference type="Pfam" id="PF00389"/>
    </source>
</evidence>
<dbReference type="PROSITE" id="PS00671">
    <property type="entry name" value="D_2_HYDROXYACID_DH_3"/>
    <property type="match status" value="1"/>
</dbReference>
<dbReference type="GO" id="GO:0016616">
    <property type="term" value="F:oxidoreductase activity, acting on the CH-OH group of donors, NAD or NADP as acceptor"/>
    <property type="evidence" value="ECO:0007669"/>
    <property type="project" value="InterPro"/>
</dbReference>
<keyword evidence="2 4" id="KW-0560">Oxidoreductase</keyword>
<evidence type="ECO:0000313" key="7">
    <source>
        <dbReference type="EMBL" id="TDN99921.1"/>
    </source>
</evidence>
<dbReference type="PROSITE" id="PS00670">
    <property type="entry name" value="D_2_HYDROXYACID_DH_2"/>
    <property type="match status" value="1"/>
</dbReference>
<dbReference type="OrthoDB" id="9777288at2"/>
<gene>
    <name evidence="7" type="ORF">DET52_106134</name>
</gene>
<sequence length="317" mass="34458">MKIVVLDGYTLNPGDLSWDALKAIGDCEIYDRTPASLTVERIGDAEIVLTNKVVIDDAVLKACPAMKYVGVLATGYNVIDLEATRKAGVVVTNIPAYSTDSVAQMVFAHLLNIVNQVQFHSEAVHGGEWVNSADFSFFRTPLFELSGKTLGIIGFGKIGQKVAEIGHAFGMKILFQNRSIKNDISEDFKQCGLDELLKESDVVSLNCPLTEANYEFIGKEKLALMKNGAVLINTGRGPLINEQDLADALNEGHLAAAGLDVLSVEPPAADNPLLTARNCYLTPHIAWGTKEARQRLMDIAVNNLQAFLNRESLNVIN</sequence>
<comment type="caution">
    <text evidence="7">The sequence shown here is derived from an EMBL/GenBank/DDBJ whole genome shotgun (WGS) entry which is preliminary data.</text>
</comment>
<name>A0A4R6GWL6_9BACT</name>
<dbReference type="InterPro" id="IPR036291">
    <property type="entry name" value="NAD(P)-bd_dom_sf"/>
</dbReference>
<reference evidence="7 8" key="1">
    <citation type="submission" date="2019-03" db="EMBL/GenBank/DDBJ databases">
        <title>Freshwater and sediment microbial communities from various areas in North America, analyzing microbe dynamics in response to fracking.</title>
        <authorList>
            <person name="Lamendella R."/>
        </authorList>
    </citation>
    <scope>NUCLEOTIDE SEQUENCE [LARGE SCALE GENOMIC DNA]</scope>
    <source>
        <strain evidence="7 8">114D</strain>
    </source>
</reference>
<keyword evidence="3" id="KW-0520">NAD</keyword>
<dbReference type="SUPFAM" id="SSF52283">
    <property type="entry name" value="Formate/glycerate dehydrogenase catalytic domain-like"/>
    <property type="match status" value="1"/>
</dbReference>
<evidence type="ECO:0000256" key="3">
    <source>
        <dbReference type="ARBA" id="ARBA00023027"/>
    </source>
</evidence>
<dbReference type="InterPro" id="IPR006140">
    <property type="entry name" value="D-isomer_DH_NAD-bd"/>
</dbReference>
<proteinExistence type="inferred from homology"/>
<dbReference type="CDD" id="cd12162">
    <property type="entry name" value="2-Hacid_dh_4"/>
    <property type="match status" value="1"/>
</dbReference>
<evidence type="ECO:0000256" key="2">
    <source>
        <dbReference type="ARBA" id="ARBA00023002"/>
    </source>
</evidence>
<dbReference type="RefSeq" id="WP_133465470.1">
    <property type="nucleotide sequence ID" value="NZ_SNWI01000006.1"/>
</dbReference>
<organism evidence="7 8">
    <name type="scientific">Sunxiuqinia elliptica</name>
    <dbReference type="NCBI Taxonomy" id="655355"/>
    <lineage>
        <taxon>Bacteria</taxon>
        <taxon>Pseudomonadati</taxon>
        <taxon>Bacteroidota</taxon>
        <taxon>Bacteroidia</taxon>
        <taxon>Marinilabiliales</taxon>
        <taxon>Prolixibacteraceae</taxon>
        <taxon>Sunxiuqinia</taxon>
    </lineage>
</organism>
<evidence type="ECO:0000259" key="6">
    <source>
        <dbReference type="Pfam" id="PF02826"/>
    </source>
</evidence>
<dbReference type="Pfam" id="PF00389">
    <property type="entry name" value="2-Hacid_dh"/>
    <property type="match status" value="1"/>
</dbReference>
<dbReference type="SUPFAM" id="SSF51735">
    <property type="entry name" value="NAD(P)-binding Rossmann-fold domains"/>
    <property type="match status" value="1"/>
</dbReference>
<evidence type="ECO:0000256" key="4">
    <source>
        <dbReference type="RuleBase" id="RU003719"/>
    </source>
</evidence>
<dbReference type="Pfam" id="PF02826">
    <property type="entry name" value="2-Hacid_dh_C"/>
    <property type="match status" value="1"/>
</dbReference>
<dbReference type="InterPro" id="IPR029753">
    <property type="entry name" value="D-isomer_DH_CS"/>
</dbReference>
<comment type="similarity">
    <text evidence="1 4">Belongs to the D-isomer specific 2-hydroxyacid dehydrogenase family.</text>
</comment>
<protein>
    <submittedName>
        <fullName evidence="7">Glycerate dehydrogenase</fullName>
    </submittedName>
</protein>
<evidence type="ECO:0000313" key="8">
    <source>
        <dbReference type="Proteomes" id="UP000294848"/>
    </source>
</evidence>
<dbReference type="AlphaFoldDB" id="A0A4R6GWL6"/>
<feature type="domain" description="D-isomer specific 2-hydroxyacid dehydrogenase NAD-binding" evidence="6">
    <location>
        <begin position="107"/>
        <end position="286"/>
    </location>
</feature>
<accession>A0A4R6GWL6</accession>
<dbReference type="EMBL" id="SNWI01000006">
    <property type="protein sequence ID" value="TDN99921.1"/>
    <property type="molecule type" value="Genomic_DNA"/>
</dbReference>
<evidence type="ECO:0000256" key="1">
    <source>
        <dbReference type="ARBA" id="ARBA00005854"/>
    </source>
</evidence>
<feature type="domain" description="D-isomer specific 2-hydroxyacid dehydrogenase catalytic" evidence="5">
    <location>
        <begin position="18"/>
        <end position="314"/>
    </location>
</feature>
<dbReference type="FunFam" id="3.40.50.720:FF:000203">
    <property type="entry name" value="D-3-phosphoglycerate dehydrogenase (SerA)"/>
    <property type="match status" value="1"/>
</dbReference>
<dbReference type="Proteomes" id="UP000294848">
    <property type="component" value="Unassembled WGS sequence"/>
</dbReference>
<dbReference type="PANTHER" id="PTHR43761:SF1">
    <property type="entry name" value="D-ISOMER SPECIFIC 2-HYDROXYACID DEHYDROGENASE CATALYTIC DOMAIN-CONTAINING PROTEIN-RELATED"/>
    <property type="match status" value="1"/>
</dbReference>
<dbReference type="GO" id="GO:0051287">
    <property type="term" value="F:NAD binding"/>
    <property type="evidence" value="ECO:0007669"/>
    <property type="project" value="InterPro"/>
</dbReference>
<dbReference type="InterPro" id="IPR050418">
    <property type="entry name" value="D-iso_2-hydroxyacid_DH_PdxB"/>
</dbReference>
<dbReference type="Gene3D" id="3.40.50.720">
    <property type="entry name" value="NAD(P)-binding Rossmann-like Domain"/>
    <property type="match status" value="2"/>
</dbReference>
<dbReference type="InterPro" id="IPR006139">
    <property type="entry name" value="D-isomer_2_OHA_DH_cat_dom"/>
</dbReference>
<dbReference type="PANTHER" id="PTHR43761">
    <property type="entry name" value="D-ISOMER SPECIFIC 2-HYDROXYACID DEHYDROGENASE FAMILY PROTEIN (AFU_ORTHOLOGUE AFUA_1G13630)"/>
    <property type="match status" value="1"/>
</dbReference>